<accession>A0A024FYT9</accession>
<dbReference type="Pfam" id="PF03151">
    <property type="entry name" value="TPT"/>
    <property type="match status" value="1"/>
</dbReference>
<feature type="transmembrane region" description="Helical" evidence="6">
    <location>
        <begin position="194"/>
        <end position="212"/>
    </location>
</feature>
<evidence type="ECO:0000256" key="4">
    <source>
        <dbReference type="ARBA" id="ARBA00023136"/>
    </source>
</evidence>
<proteinExistence type="predicted"/>
<dbReference type="Proteomes" id="UP000053237">
    <property type="component" value="Unassembled WGS sequence"/>
</dbReference>
<dbReference type="InterPro" id="IPR050186">
    <property type="entry name" value="TPT_transporter"/>
</dbReference>
<protein>
    <recommendedName>
        <fullName evidence="7">Sugar phosphate transporter domain-containing protein</fullName>
    </recommendedName>
</protein>
<evidence type="ECO:0000259" key="7">
    <source>
        <dbReference type="Pfam" id="PF03151"/>
    </source>
</evidence>
<feature type="transmembrane region" description="Helical" evidence="6">
    <location>
        <begin position="165"/>
        <end position="182"/>
    </location>
</feature>
<keyword evidence="9" id="KW-1185">Reference proteome</keyword>
<evidence type="ECO:0000256" key="3">
    <source>
        <dbReference type="ARBA" id="ARBA00022989"/>
    </source>
</evidence>
<feature type="compositionally biased region" description="Polar residues" evidence="5">
    <location>
        <begin position="70"/>
        <end position="86"/>
    </location>
</feature>
<name>A0A024FYT9_9STRA</name>
<feature type="region of interest" description="Disordered" evidence="5">
    <location>
        <begin position="60"/>
        <end position="87"/>
    </location>
</feature>
<feature type="transmembrane region" description="Helical" evidence="6">
    <location>
        <begin position="314"/>
        <end position="333"/>
    </location>
</feature>
<dbReference type="InterPro" id="IPR037185">
    <property type="entry name" value="EmrE-like"/>
</dbReference>
<comment type="caution">
    <text evidence="8">The sequence shown here is derived from an EMBL/GenBank/DDBJ whole genome shotgun (WGS) entry which is preliminary data.</text>
</comment>
<keyword evidence="4 6" id="KW-0472">Membrane</keyword>
<dbReference type="SUPFAM" id="SSF103481">
    <property type="entry name" value="Multidrug resistance efflux transporter EmrE"/>
    <property type="match status" value="1"/>
</dbReference>
<evidence type="ECO:0000256" key="6">
    <source>
        <dbReference type="SAM" id="Phobius"/>
    </source>
</evidence>
<comment type="subcellular location">
    <subcellularLocation>
        <location evidence="1">Membrane</location>
        <topology evidence="1">Multi-pass membrane protein</topology>
    </subcellularLocation>
</comment>
<dbReference type="PANTHER" id="PTHR11132">
    <property type="entry name" value="SOLUTE CARRIER FAMILY 35"/>
    <property type="match status" value="1"/>
</dbReference>
<dbReference type="OrthoDB" id="6418713at2759"/>
<reference evidence="8 9" key="1">
    <citation type="submission" date="2012-05" db="EMBL/GenBank/DDBJ databases">
        <title>Recombination and specialization in a pathogen metapopulation.</title>
        <authorList>
            <person name="Gardiner A."/>
            <person name="Kemen E."/>
            <person name="Schultz-Larsen T."/>
            <person name="MacLean D."/>
            <person name="Van Oosterhout C."/>
            <person name="Jones J.D.G."/>
        </authorList>
    </citation>
    <scope>NUCLEOTIDE SEQUENCE [LARGE SCALE GENOMIC DNA]</scope>
    <source>
        <strain evidence="8 9">Ac Nc2</strain>
    </source>
</reference>
<feature type="transmembrane region" description="Helical" evidence="6">
    <location>
        <begin position="277"/>
        <end position="293"/>
    </location>
</feature>
<dbReference type="InterPro" id="IPR004853">
    <property type="entry name" value="Sugar_P_trans_dom"/>
</dbReference>
<keyword evidence="2 6" id="KW-0812">Transmembrane</keyword>
<dbReference type="FunCoup" id="A0A024FYT9">
    <property type="interactions" value="381"/>
</dbReference>
<organism evidence="8 9">
    <name type="scientific">Albugo candida</name>
    <dbReference type="NCBI Taxonomy" id="65357"/>
    <lineage>
        <taxon>Eukaryota</taxon>
        <taxon>Sar</taxon>
        <taxon>Stramenopiles</taxon>
        <taxon>Oomycota</taxon>
        <taxon>Peronosporomycetes</taxon>
        <taxon>Albuginales</taxon>
        <taxon>Albuginaceae</taxon>
        <taxon>Albugo</taxon>
    </lineage>
</organism>
<dbReference type="AlphaFoldDB" id="A0A024FYT9"/>
<feature type="transmembrane region" description="Helical" evidence="6">
    <location>
        <begin position="224"/>
        <end position="257"/>
    </location>
</feature>
<gene>
    <name evidence="8" type="ORF">BN9_003650</name>
</gene>
<sequence>MELVHLVSAHFFKIYNVTDSKEEVSKAGSSCELATAPTKPKTKPASVTYIGLCIQEEENSEGQPPIKPQLEQSDSISDHLGSSTQHGGMAKTTYVAPSFVFFWLGMWFMQNVGVTFWNKKALTAIRLPVTLTFVHMICNSIGAFIFIHVYRGIHRKPLKRSQQWLMLNFSLIFVSNIIFGNWSLGLVSISFNQIMRALVPSVVVGLSIVILGKTYSYKRKAALLPVACGVYLACTGDNSCTFLGFLITLAAVLFAGLKAVLSSKFLTGDLKLHPVDLILHQAPLSALWCLLAIQLTEEKNVLYERRHELPALSVWYIITGIISFLLNITSFYANQVTSPVTLCVCGNVKQVFVITLSLILSNEPISIRKMIGIGIVTLGGAMYAYISAKEMAHSSSAPIKYESVKKVVK</sequence>
<evidence type="ECO:0000313" key="9">
    <source>
        <dbReference type="Proteomes" id="UP000053237"/>
    </source>
</evidence>
<evidence type="ECO:0000256" key="2">
    <source>
        <dbReference type="ARBA" id="ARBA00022692"/>
    </source>
</evidence>
<dbReference type="EMBL" id="CAIX01000002">
    <property type="protein sequence ID" value="CCI39582.1"/>
    <property type="molecule type" value="Genomic_DNA"/>
</dbReference>
<feature type="domain" description="Sugar phosphate transporter" evidence="7">
    <location>
        <begin position="103"/>
        <end position="383"/>
    </location>
</feature>
<feature type="transmembrane region" description="Helical" evidence="6">
    <location>
        <begin position="367"/>
        <end position="386"/>
    </location>
</feature>
<evidence type="ECO:0000313" key="8">
    <source>
        <dbReference type="EMBL" id="CCI39582.1"/>
    </source>
</evidence>
<dbReference type="GO" id="GO:0016020">
    <property type="term" value="C:membrane"/>
    <property type="evidence" value="ECO:0007669"/>
    <property type="project" value="UniProtKB-SubCell"/>
</dbReference>
<evidence type="ECO:0000256" key="1">
    <source>
        <dbReference type="ARBA" id="ARBA00004141"/>
    </source>
</evidence>
<evidence type="ECO:0000256" key="5">
    <source>
        <dbReference type="SAM" id="MobiDB-lite"/>
    </source>
</evidence>
<dbReference type="InParanoid" id="A0A024FYT9"/>
<keyword evidence="3 6" id="KW-1133">Transmembrane helix</keyword>
<feature type="transmembrane region" description="Helical" evidence="6">
    <location>
        <begin position="129"/>
        <end position="153"/>
    </location>
</feature>
<feature type="transmembrane region" description="Helical" evidence="6">
    <location>
        <begin position="92"/>
        <end position="109"/>
    </location>
</feature>